<organism evidence="2 3">
    <name type="scientific">Pristionchus mayeri</name>
    <dbReference type="NCBI Taxonomy" id="1317129"/>
    <lineage>
        <taxon>Eukaryota</taxon>
        <taxon>Metazoa</taxon>
        <taxon>Ecdysozoa</taxon>
        <taxon>Nematoda</taxon>
        <taxon>Chromadorea</taxon>
        <taxon>Rhabditida</taxon>
        <taxon>Rhabditina</taxon>
        <taxon>Diplogasteromorpha</taxon>
        <taxon>Diplogasteroidea</taxon>
        <taxon>Neodiplogasteridae</taxon>
        <taxon>Pristionchus</taxon>
    </lineage>
</organism>
<dbReference type="InterPro" id="IPR019428">
    <property type="entry name" value="7TM_GPCR_serpentine_rcpt_Str"/>
</dbReference>
<proteinExistence type="predicted"/>
<dbReference type="PANTHER" id="PTHR46178:SF9">
    <property type="entry name" value="SEVEN TM RECEPTOR"/>
    <property type="match status" value="1"/>
</dbReference>
<evidence type="ECO:0000256" key="1">
    <source>
        <dbReference type="SAM" id="Phobius"/>
    </source>
</evidence>
<dbReference type="Gene3D" id="1.20.1070.10">
    <property type="entry name" value="Rhodopsin 7-helix transmembrane proteins"/>
    <property type="match status" value="1"/>
</dbReference>
<comment type="caution">
    <text evidence="2">The sequence shown here is derived from an EMBL/GenBank/DDBJ whole genome shotgun (WGS) entry which is preliminary data.</text>
</comment>
<accession>A0AAN5CXU5</accession>
<dbReference type="EMBL" id="BTRK01000005">
    <property type="protein sequence ID" value="GMR52669.1"/>
    <property type="molecule type" value="Genomic_DNA"/>
</dbReference>
<evidence type="ECO:0008006" key="4">
    <source>
        <dbReference type="Google" id="ProtNLM"/>
    </source>
</evidence>
<dbReference type="PANTHER" id="PTHR46178">
    <property type="entry name" value="SEVEN TM RECEPTOR"/>
    <property type="match status" value="1"/>
</dbReference>
<evidence type="ECO:0000313" key="3">
    <source>
        <dbReference type="Proteomes" id="UP001328107"/>
    </source>
</evidence>
<dbReference type="AlphaFoldDB" id="A0AAN5CXU5"/>
<feature type="transmembrane region" description="Helical" evidence="1">
    <location>
        <begin position="23"/>
        <end position="45"/>
    </location>
</feature>
<keyword evidence="1" id="KW-0812">Transmembrane</keyword>
<dbReference type="Proteomes" id="UP001328107">
    <property type="component" value="Unassembled WGS sequence"/>
</dbReference>
<evidence type="ECO:0000313" key="2">
    <source>
        <dbReference type="EMBL" id="GMR52669.1"/>
    </source>
</evidence>
<feature type="transmembrane region" description="Helical" evidence="1">
    <location>
        <begin position="89"/>
        <end position="110"/>
    </location>
</feature>
<name>A0AAN5CXU5_9BILA</name>
<dbReference type="Pfam" id="PF10326">
    <property type="entry name" value="7TM_GPCR_Str"/>
    <property type="match status" value="1"/>
</dbReference>
<reference evidence="3" key="1">
    <citation type="submission" date="2022-10" db="EMBL/GenBank/DDBJ databases">
        <title>Genome assembly of Pristionchus species.</title>
        <authorList>
            <person name="Yoshida K."/>
            <person name="Sommer R.J."/>
        </authorList>
    </citation>
    <scope>NUCLEOTIDE SEQUENCE [LARGE SCALE GENOMIC DNA]</scope>
    <source>
        <strain evidence="3">RS5460</strain>
    </source>
</reference>
<gene>
    <name evidence="2" type="ORF">PMAYCL1PPCAC_22865</name>
</gene>
<dbReference type="SUPFAM" id="SSF81321">
    <property type="entry name" value="Family A G protein-coupled receptor-like"/>
    <property type="match status" value="1"/>
</dbReference>
<feature type="transmembrane region" description="Helical" evidence="1">
    <location>
        <begin position="170"/>
        <end position="191"/>
    </location>
</feature>
<keyword evidence="1" id="KW-1133">Transmembrane helix</keyword>
<keyword evidence="1" id="KW-0472">Membrane</keyword>
<feature type="transmembrane region" description="Helical" evidence="1">
    <location>
        <begin position="130"/>
        <end position="150"/>
    </location>
</feature>
<keyword evidence="3" id="KW-1185">Reference proteome</keyword>
<sequence length="214" mass="24379">MCLICATFTFRYFVVTRSHTNAVIVRSLTALNFSPAILWFIAFLMTDPPGLTLRKRLNRDYGERFAVDFEKIYIFAMETTLEDLDPQKIFSAFFNIIQAAVIISTGVSIYRTIQNSVESDRSKEVQRKAFRLLLCQVICPMIMLHIPSILNCTQTEIAQLPDWVNRTSVMFMNAFPVANPLLTIFLSSDISNSLRNRLARKKSSSISIVISTAF</sequence>
<protein>
    <recommendedName>
        <fullName evidence="4">G protein-coupled receptor</fullName>
    </recommendedName>
</protein>